<dbReference type="Pfam" id="PF01963">
    <property type="entry name" value="TraB_PrgY_gumN"/>
    <property type="match status" value="1"/>
</dbReference>
<evidence type="ECO:0000256" key="9">
    <source>
        <dbReference type="ARBA" id="ARBA00022989"/>
    </source>
</evidence>
<keyword evidence="6" id="KW-0479">Metal-binding</keyword>
<evidence type="ECO:0000256" key="3">
    <source>
        <dbReference type="ARBA" id="ARBA00004479"/>
    </source>
</evidence>
<dbReference type="CDD" id="cd14789">
    <property type="entry name" value="Tiki"/>
    <property type="match status" value="1"/>
</dbReference>
<reference evidence="13 14" key="1">
    <citation type="submission" date="2020-08" db="EMBL/GenBank/DDBJ databases">
        <title>Croceimicrobium hydrocarbonivorans gen. nov., sp. nov., a novel marine bacterium isolated from a bacterial consortium that degrades polyethylene terephthalate.</title>
        <authorList>
            <person name="Liu R."/>
        </authorList>
    </citation>
    <scope>NUCLEOTIDE SEQUENCE [LARGE SCALE GENOMIC DNA]</scope>
    <source>
        <strain evidence="13 14">A20-9</strain>
    </source>
</reference>
<comment type="cofactor">
    <cofactor evidence="1">
        <name>Mn(2+)</name>
        <dbReference type="ChEBI" id="CHEBI:29035"/>
    </cofactor>
</comment>
<evidence type="ECO:0000256" key="12">
    <source>
        <dbReference type="ARBA" id="ARBA00023180"/>
    </source>
</evidence>
<dbReference type="EMBL" id="CP060139">
    <property type="protein sequence ID" value="QNR25465.1"/>
    <property type="molecule type" value="Genomic_DNA"/>
</dbReference>
<evidence type="ECO:0000256" key="7">
    <source>
        <dbReference type="ARBA" id="ARBA00022729"/>
    </source>
</evidence>
<evidence type="ECO:0000256" key="4">
    <source>
        <dbReference type="ARBA" id="ARBA00022670"/>
    </source>
</evidence>
<dbReference type="GO" id="GO:0030178">
    <property type="term" value="P:negative regulation of Wnt signaling pathway"/>
    <property type="evidence" value="ECO:0007669"/>
    <property type="project" value="InterPro"/>
</dbReference>
<dbReference type="PANTHER" id="PTHR31120:SF6">
    <property type="entry name" value="METALLOPROTEASE TIKI HOMOLOG"/>
    <property type="match status" value="1"/>
</dbReference>
<dbReference type="GO" id="GO:0046872">
    <property type="term" value="F:metal ion binding"/>
    <property type="evidence" value="ECO:0007669"/>
    <property type="project" value="UniProtKB-KW"/>
</dbReference>
<keyword evidence="8" id="KW-0378">Hydrolase</keyword>
<protein>
    <submittedName>
        <fullName evidence="13">TraB/GumN family protein</fullName>
    </submittedName>
</protein>
<name>A0A7H0VIB7_9FLAO</name>
<dbReference type="KEGG" id="chyd:H4K34_06390"/>
<keyword evidence="10" id="KW-0482">Metalloprotease</keyword>
<evidence type="ECO:0000256" key="5">
    <source>
        <dbReference type="ARBA" id="ARBA00022692"/>
    </source>
</evidence>
<evidence type="ECO:0000256" key="11">
    <source>
        <dbReference type="ARBA" id="ARBA00023136"/>
    </source>
</evidence>
<dbReference type="Proteomes" id="UP000516305">
    <property type="component" value="Chromosome"/>
</dbReference>
<evidence type="ECO:0000256" key="2">
    <source>
        <dbReference type="ARBA" id="ARBA00001941"/>
    </source>
</evidence>
<proteinExistence type="predicted"/>
<sequence length="1181" mass="138039">MYRFLLSFLLLPLFSFAQINKEYQGLLWKISGNGLEEASYLYGTMHVSNRVAFHLSETFFEALDNADYVALETNPETWVADLTSSELYRDLFKMSYQYNQYMMPLYNSFNPKEPQQQDWEYYLARDQDLLNNLLYRLDQQDQDFAESTYLDLFIFQAGRKAGKTIYALEDYEESYKSVLKASRQDEDAVYITDRQARDLLGDFTDWQTLMEDAYRRGDLDLIDTLNSVLYPGKYYRKNMLDDRNKVMVAGMDSLMQAGVLFTGVGASHLPGKMGLINLLREKGYTVEAENRAVTTTSISRKDEIDAIILSAEPQDFISDDFFIQAQVPGKMIKFLSQPYQEYVFADMVNGGFYSIRRIPTYGPVYGKDRAFYQGRIDSMLFENIPGKILSKDTIQVSGFPAFDIKNETRTGDHQHYQIVFTDLEVIIFKVGGHKDFAQSALPKAFFKSLELNSFDDTEKYRPQFEGFELRMPGSLRTEQYEAAFANPYYTFWVQSFDEGEYYAAALRQYYDFDYFEEDDFELKYLIEKIADDKKLEVDTIYLDAGESTTFSRFVLKNKKEEKIFGQVHIQGPKYVMMMTTAQDQAEQESFFNSFAFTPWQYEDEFQEYQDSVLHLRLESPVKPNDYESFLAGLSQSRGYQSDEDHSYRGEVKEKVLTYSPSGEQIKVRLETEHIYASYLKLEDYWLEKINDFSDEQGLQLISDSTLYTRQDSNYLSEAKVLVFSDTNTHRQIKTKWILENGALYSLWTLSDSLGYNSAFAERALASFQPAGDTIFGKPITLPKADLFFEALDSRDSVRLFEASNSVYKVDFVEEDADRIKDYVLNYEQEGFDRTARLKLLNRLSWLDNEKHIPFLEDLYYDKLDSSAYQFKILETLVDFNGKEGNKSFKKLIMDEPPFTATSYIYSQLFEEFRDTIELAPIIYPDILPLTDFEDYRSEIYELLAELLDSGLVKGGDYKSKYKSLLLFAKVELKKQHASDESTNTYSRKKTVNSELVTYTKLLRPFARKKEVQEQYRKTLSVRNEAVLADLVVVMDPYWEVPDSTWNSLAKKPKAFYKVYPYLQKNDKLKVLDEKYRSREYYAQSILEYNRYSSYDTVSFIGSEKVEIKAYPAEVFFFRARNEDDKLWKLMYLVVEDKEKLSAEYAMVREGETYNENIADMDEVIKDALKEIKLYGRERVVD</sequence>
<organism evidence="13 14">
    <name type="scientific">Croceimicrobium hydrocarbonivorans</name>
    <dbReference type="NCBI Taxonomy" id="2761580"/>
    <lineage>
        <taxon>Bacteria</taxon>
        <taxon>Pseudomonadati</taxon>
        <taxon>Bacteroidota</taxon>
        <taxon>Flavobacteriia</taxon>
        <taxon>Flavobacteriales</taxon>
        <taxon>Owenweeksiaceae</taxon>
        <taxon>Croceimicrobium</taxon>
    </lineage>
</organism>
<gene>
    <name evidence="13" type="ORF">H4K34_06390</name>
</gene>
<dbReference type="RefSeq" id="WP_210759993.1">
    <property type="nucleotide sequence ID" value="NZ_CP060139.1"/>
</dbReference>
<keyword evidence="9" id="KW-1133">Transmembrane helix</keyword>
<dbReference type="InterPro" id="IPR002816">
    <property type="entry name" value="TraB/PrgY/GumN_fam"/>
</dbReference>
<dbReference type="PANTHER" id="PTHR31120">
    <property type="entry name" value="METALLOPROTEASE TIKI"/>
    <property type="match status" value="1"/>
</dbReference>
<accession>A0A7H0VIB7</accession>
<comment type="cofactor">
    <cofactor evidence="2">
        <name>Co(2+)</name>
        <dbReference type="ChEBI" id="CHEBI:48828"/>
    </cofactor>
</comment>
<dbReference type="GO" id="GO:0016020">
    <property type="term" value="C:membrane"/>
    <property type="evidence" value="ECO:0007669"/>
    <property type="project" value="UniProtKB-SubCell"/>
</dbReference>
<evidence type="ECO:0000313" key="14">
    <source>
        <dbReference type="Proteomes" id="UP000516305"/>
    </source>
</evidence>
<keyword evidence="14" id="KW-1185">Reference proteome</keyword>
<evidence type="ECO:0000256" key="1">
    <source>
        <dbReference type="ARBA" id="ARBA00001936"/>
    </source>
</evidence>
<keyword evidence="4" id="KW-0645">Protease</keyword>
<evidence type="ECO:0000256" key="6">
    <source>
        <dbReference type="ARBA" id="ARBA00022723"/>
    </source>
</evidence>
<keyword evidence="11" id="KW-0472">Membrane</keyword>
<keyword evidence="5" id="KW-0812">Transmembrane</keyword>
<dbReference type="GO" id="GO:0004222">
    <property type="term" value="F:metalloendopeptidase activity"/>
    <property type="evidence" value="ECO:0007669"/>
    <property type="project" value="TreeGrafter"/>
</dbReference>
<dbReference type="InterPro" id="IPR040230">
    <property type="entry name" value="TIKI1/2-like"/>
</dbReference>
<dbReference type="AlphaFoldDB" id="A0A7H0VIB7"/>
<evidence type="ECO:0000256" key="10">
    <source>
        <dbReference type="ARBA" id="ARBA00023049"/>
    </source>
</evidence>
<keyword evidence="12" id="KW-0325">Glycoprotein</keyword>
<comment type="subcellular location">
    <subcellularLocation>
        <location evidence="3">Membrane</location>
        <topology evidence="3">Single-pass type I membrane protein</topology>
    </subcellularLocation>
</comment>
<dbReference type="GO" id="GO:0006508">
    <property type="term" value="P:proteolysis"/>
    <property type="evidence" value="ECO:0007669"/>
    <property type="project" value="UniProtKB-KW"/>
</dbReference>
<keyword evidence="7" id="KW-0732">Signal</keyword>
<evidence type="ECO:0000313" key="13">
    <source>
        <dbReference type="EMBL" id="QNR25465.1"/>
    </source>
</evidence>
<evidence type="ECO:0000256" key="8">
    <source>
        <dbReference type="ARBA" id="ARBA00022801"/>
    </source>
</evidence>